<keyword evidence="6 7" id="KW-0012">Acyltransferase</keyword>
<dbReference type="PANTHER" id="PTHR12246">
    <property type="entry name" value="PALMITOYLTRANSFERASE ZDHHC16"/>
    <property type="match status" value="1"/>
</dbReference>
<dbReference type="EC" id="2.3.1.225" evidence="7"/>
<evidence type="ECO:0000256" key="4">
    <source>
        <dbReference type="ARBA" id="ARBA00022989"/>
    </source>
</evidence>
<comment type="domain">
    <text evidence="7">The DHHC domain is required for palmitoyltransferase activity.</text>
</comment>
<proteinExistence type="inferred from homology"/>
<evidence type="ECO:0000256" key="7">
    <source>
        <dbReference type="RuleBase" id="RU079119"/>
    </source>
</evidence>
<keyword evidence="2 7" id="KW-0808">Transferase</keyword>
<dbReference type="Proteomes" id="UP001626550">
    <property type="component" value="Unassembled WGS sequence"/>
</dbReference>
<evidence type="ECO:0000256" key="1">
    <source>
        <dbReference type="ARBA" id="ARBA00004141"/>
    </source>
</evidence>
<evidence type="ECO:0000256" key="2">
    <source>
        <dbReference type="ARBA" id="ARBA00022679"/>
    </source>
</evidence>
<name>A0ABD2Q0C2_9PLAT</name>
<protein>
    <recommendedName>
        <fullName evidence="7">Palmitoyltransferase</fullName>
        <ecNumber evidence="7">2.3.1.225</ecNumber>
    </recommendedName>
</protein>
<accession>A0ABD2Q0C2</accession>
<comment type="caution">
    <text evidence="9">The sequence shown here is derived from an EMBL/GenBank/DDBJ whole genome shotgun (WGS) entry which is preliminary data.</text>
</comment>
<feature type="transmembrane region" description="Helical" evidence="7">
    <location>
        <begin position="72"/>
        <end position="96"/>
    </location>
</feature>
<evidence type="ECO:0000256" key="6">
    <source>
        <dbReference type="ARBA" id="ARBA00023315"/>
    </source>
</evidence>
<dbReference type="Pfam" id="PF01529">
    <property type="entry name" value="DHHC"/>
    <property type="match status" value="1"/>
</dbReference>
<evidence type="ECO:0000256" key="5">
    <source>
        <dbReference type="ARBA" id="ARBA00023136"/>
    </source>
</evidence>
<comment type="caution">
    <text evidence="7">Lacks conserved residue(s) required for the propagation of feature annotation.</text>
</comment>
<comment type="catalytic activity">
    <reaction evidence="7">
        <text>L-cysteinyl-[protein] + hexadecanoyl-CoA = S-hexadecanoyl-L-cysteinyl-[protein] + CoA</text>
        <dbReference type="Rhea" id="RHEA:36683"/>
        <dbReference type="Rhea" id="RHEA-COMP:10131"/>
        <dbReference type="Rhea" id="RHEA-COMP:11032"/>
        <dbReference type="ChEBI" id="CHEBI:29950"/>
        <dbReference type="ChEBI" id="CHEBI:57287"/>
        <dbReference type="ChEBI" id="CHEBI:57379"/>
        <dbReference type="ChEBI" id="CHEBI:74151"/>
        <dbReference type="EC" id="2.3.1.225"/>
    </reaction>
</comment>
<feature type="domain" description="Palmitoyltransferase DHHC" evidence="8">
    <location>
        <begin position="25"/>
        <end position="104"/>
    </location>
</feature>
<comment type="similarity">
    <text evidence="7">Belongs to the DHHC palmitoyltransferase family.</text>
</comment>
<evidence type="ECO:0000313" key="10">
    <source>
        <dbReference type="Proteomes" id="UP001626550"/>
    </source>
</evidence>
<organism evidence="9 10">
    <name type="scientific">Cichlidogyrus casuarinus</name>
    <dbReference type="NCBI Taxonomy" id="1844966"/>
    <lineage>
        <taxon>Eukaryota</taxon>
        <taxon>Metazoa</taxon>
        <taxon>Spiralia</taxon>
        <taxon>Lophotrochozoa</taxon>
        <taxon>Platyhelminthes</taxon>
        <taxon>Monogenea</taxon>
        <taxon>Monopisthocotylea</taxon>
        <taxon>Dactylogyridea</taxon>
        <taxon>Ancyrocephalidae</taxon>
        <taxon>Cichlidogyrus</taxon>
    </lineage>
</organism>
<evidence type="ECO:0000256" key="3">
    <source>
        <dbReference type="ARBA" id="ARBA00022692"/>
    </source>
</evidence>
<dbReference type="InterPro" id="IPR001594">
    <property type="entry name" value="Palmitoyltrfase_DHHC"/>
</dbReference>
<dbReference type="GO" id="GO:0019706">
    <property type="term" value="F:protein-cysteine S-palmitoyltransferase activity"/>
    <property type="evidence" value="ECO:0007669"/>
    <property type="project" value="UniProtKB-EC"/>
</dbReference>
<dbReference type="AlphaFoldDB" id="A0ABD2Q0C2"/>
<evidence type="ECO:0000259" key="8">
    <source>
        <dbReference type="Pfam" id="PF01529"/>
    </source>
</evidence>
<reference evidence="9 10" key="1">
    <citation type="submission" date="2024-11" db="EMBL/GenBank/DDBJ databases">
        <title>Adaptive evolution of stress response genes in parasites aligns with host niche diversity.</title>
        <authorList>
            <person name="Hahn C."/>
            <person name="Resl P."/>
        </authorList>
    </citation>
    <scope>NUCLEOTIDE SEQUENCE [LARGE SCALE GENOMIC DNA]</scope>
    <source>
        <strain evidence="9">EGGRZ-B1_66</strain>
        <tissue evidence="9">Body</tissue>
    </source>
</reference>
<gene>
    <name evidence="9" type="primary">ZDHHC24</name>
    <name evidence="9" type="ORF">Ciccas_008768</name>
</gene>
<comment type="subcellular location">
    <subcellularLocation>
        <location evidence="1">Membrane</location>
        <topology evidence="1">Multi-pass membrane protein</topology>
    </subcellularLocation>
</comment>
<keyword evidence="3 7" id="KW-0812">Transmembrane</keyword>
<dbReference type="GO" id="GO:0016020">
    <property type="term" value="C:membrane"/>
    <property type="evidence" value="ECO:0007669"/>
    <property type="project" value="UniProtKB-SubCell"/>
</dbReference>
<dbReference type="PROSITE" id="PS50216">
    <property type="entry name" value="DHHC"/>
    <property type="match status" value="1"/>
</dbReference>
<dbReference type="EMBL" id="JBJKFK010001619">
    <property type="protein sequence ID" value="KAL3312637.1"/>
    <property type="molecule type" value="Genomic_DNA"/>
</dbReference>
<dbReference type="InterPro" id="IPR039859">
    <property type="entry name" value="PFA4/ZDH16/20/ERF2-like"/>
</dbReference>
<evidence type="ECO:0000313" key="9">
    <source>
        <dbReference type="EMBL" id="KAL3312637.1"/>
    </source>
</evidence>
<sequence length="185" mass="21261">MLNLLLFLKTETGFGKQFLADKETESWTFCSVCQCNRPLRAHHCELCSKCVLKRDHHCSFLNKCVGHHNHRYFLCLNLFLSFALFLFFCLHVNMILQNITSVERSRRALAAACDLQLSAKTSTENEKASSEYLKTAQYDFDMGYKNNLEQVLGKNYILAALFALYPSPPTADGYTFPFTLSQKFK</sequence>
<keyword evidence="10" id="KW-1185">Reference proteome</keyword>
<keyword evidence="4 7" id="KW-1133">Transmembrane helix</keyword>
<keyword evidence="5 7" id="KW-0472">Membrane</keyword>